<accession>A0AAV5QSY2</accession>
<dbReference type="EMBL" id="BTFZ01000012">
    <property type="protein sequence ID" value="GMM37604.1"/>
    <property type="molecule type" value="Genomic_DNA"/>
</dbReference>
<name>A0AAV5QSY2_9ASCO</name>
<sequence length="293" mass="33721">MDGSAADDLKSLKLLVKELSTKLSEYREDENVLDDLMKTMAIDAGIDYEDFKRRQKSKSKDYFKPESLPHIILQKNSKTSQKPSRTTSLSRHDNNSSSSSSSNGQSSPSEFSASDEDLCLDDLDREIARYQNENIKIEQQIQRNEYLVTKYLPLLDREEEILKGLHDFLKEKEFARANGEKILNKRLTNEVQTIDSRIDDLKKRNNQQDKMIQQLSKMWEIMNQVISKDMGNGAKVKQNYEMVSEDVSKLIANFRTGMSFQENTTQKKMETRASGGEQLNVNKEVTSEKPIET</sequence>
<dbReference type="AlphaFoldDB" id="A0AAV5QSY2"/>
<dbReference type="Proteomes" id="UP001360560">
    <property type="component" value="Unassembled WGS sequence"/>
</dbReference>
<evidence type="ECO:0000256" key="1">
    <source>
        <dbReference type="SAM" id="Coils"/>
    </source>
</evidence>
<organism evidence="3 4">
    <name type="scientific">Saccharomycopsis crataegensis</name>
    <dbReference type="NCBI Taxonomy" id="43959"/>
    <lineage>
        <taxon>Eukaryota</taxon>
        <taxon>Fungi</taxon>
        <taxon>Dikarya</taxon>
        <taxon>Ascomycota</taxon>
        <taxon>Saccharomycotina</taxon>
        <taxon>Saccharomycetes</taxon>
        <taxon>Saccharomycopsidaceae</taxon>
        <taxon>Saccharomycopsis</taxon>
    </lineage>
</organism>
<feature type="region of interest" description="Disordered" evidence="2">
    <location>
        <begin position="262"/>
        <end position="293"/>
    </location>
</feature>
<evidence type="ECO:0000313" key="4">
    <source>
        <dbReference type="Proteomes" id="UP001360560"/>
    </source>
</evidence>
<keyword evidence="4" id="KW-1185">Reference proteome</keyword>
<comment type="caution">
    <text evidence="3">The sequence shown here is derived from an EMBL/GenBank/DDBJ whole genome shotgun (WGS) entry which is preliminary data.</text>
</comment>
<dbReference type="GeneID" id="90075579"/>
<feature type="compositionally biased region" description="Polar residues" evidence="2">
    <location>
        <begin position="74"/>
        <end position="87"/>
    </location>
</feature>
<evidence type="ECO:0000313" key="3">
    <source>
        <dbReference type="EMBL" id="GMM37604.1"/>
    </source>
</evidence>
<protein>
    <submittedName>
        <fullName evidence="3">Uncharacterized protein</fullName>
    </submittedName>
</protein>
<feature type="compositionally biased region" description="Low complexity" evidence="2">
    <location>
        <begin position="95"/>
        <end position="112"/>
    </location>
</feature>
<dbReference type="RefSeq" id="XP_064854600.1">
    <property type="nucleotide sequence ID" value="XM_064998528.1"/>
</dbReference>
<keyword evidence="1" id="KW-0175">Coiled coil</keyword>
<feature type="region of interest" description="Disordered" evidence="2">
    <location>
        <begin position="72"/>
        <end position="114"/>
    </location>
</feature>
<evidence type="ECO:0000256" key="2">
    <source>
        <dbReference type="SAM" id="MobiDB-lite"/>
    </source>
</evidence>
<proteinExistence type="predicted"/>
<reference evidence="3 4" key="1">
    <citation type="journal article" date="2023" name="Elife">
        <title>Identification of key yeast species and microbe-microbe interactions impacting larval growth of Drosophila in the wild.</title>
        <authorList>
            <person name="Mure A."/>
            <person name="Sugiura Y."/>
            <person name="Maeda R."/>
            <person name="Honda K."/>
            <person name="Sakurai N."/>
            <person name="Takahashi Y."/>
            <person name="Watada M."/>
            <person name="Katoh T."/>
            <person name="Gotoh A."/>
            <person name="Gotoh Y."/>
            <person name="Taniguchi I."/>
            <person name="Nakamura K."/>
            <person name="Hayashi T."/>
            <person name="Katayama T."/>
            <person name="Uemura T."/>
            <person name="Hattori Y."/>
        </authorList>
    </citation>
    <scope>NUCLEOTIDE SEQUENCE [LARGE SCALE GENOMIC DNA]</scope>
    <source>
        <strain evidence="3 4">SC-9</strain>
    </source>
</reference>
<gene>
    <name evidence="3" type="ORF">DASC09_049290</name>
</gene>
<feature type="coiled-coil region" evidence="1">
    <location>
        <begin position="184"/>
        <end position="218"/>
    </location>
</feature>